<reference evidence="2" key="1">
    <citation type="submission" date="2016-10" db="EMBL/GenBank/DDBJ databases">
        <authorList>
            <person name="Varghese N."/>
            <person name="Submissions S."/>
        </authorList>
    </citation>
    <scope>NUCLEOTIDE SEQUENCE [LARGE SCALE GENOMIC DNA]</scope>
    <source>
        <strain evidence="2">DS-12</strain>
    </source>
</reference>
<keyword evidence="2" id="KW-1185">Reference proteome</keyword>
<dbReference type="EMBL" id="FOVI01000001">
    <property type="protein sequence ID" value="SFN10210.1"/>
    <property type="molecule type" value="Genomic_DNA"/>
</dbReference>
<dbReference type="Proteomes" id="UP000199036">
    <property type="component" value="Unassembled WGS sequence"/>
</dbReference>
<name>A0A1I4WAA0_9FLAO</name>
<dbReference type="STRING" id="913024.SAMN05421741_101128"/>
<gene>
    <name evidence="1" type="ORF">SAMN05421741_101128</name>
</gene>
<evidence type="ECO:0000313" key="1">
    <source>
        <dbReference type="EMBL" id="SFN10210.1"/>
    </source>
</evidence>
<organism evidence="1 2">
    <name type="scientific">Paenimyroides ummariense</name>
    <dbReference type="NCBI Taxonomy" id="913024"/>
    <lineage>
        <taxon>Bacteria</taxon>
        <taxon>Pseudomonadati</taxon>
        <taxon>Bacteroidota</taxon>
        <taxon>Flavobacteriia</taxon>
        <taxon>Flavobacteriales</taxon>
        <taxon>Flavobacteriaceae</taxon>
        <taxon>Paenimyroides</taxon>
    </lineage>
</organism>
<accession>A0A1I4WAA0</accession>
<protein>
    <submittedName>
        <fullName evidence="1">Uncharacterized protein</fullName>
    </submittedName>
</protein>
<dbReference type="AlphaFoldDB" id="A0A1I4WAA0"/>
<proteinExistence type="predicted"/>
<sequence length="166" mass="19258">MTKVVLYSILFLSIFQFDKSTEISYQLKNEKLVYHLKMKNGKQLTVCIDKDDKYIVYRYGSKNKIELEYPKEKDLSSFQKFEYSGWSRGGGIKNSAMKLKYLAFTNNGIKYVIYDTYFSEVNKLEAGIKVMESENKVTDLKGLKKSAKGNLSDLKDKVKEGDELYD</sequence>
<evidence type="ECO:0000313" key="2">
    <source>
        <dbReference type="Proteomes" id="UP000199036"/>
    </source>
</evidence>